<evidence type="ECO:0000313" key="1">
    <source>
        <dbReference type="EMBL" id="GFQ73235.1"/>
    </source>
</evidence>
<name>A0A8X6KDZ3_TRICU</name>
<dbReference type="OrthoDB" id="6422881at2759"/>
<proteinExistence type="predicted"/>
<reference evidence="1" key="1">
    <citation type="submission" date="2020-07" db="EMBL/GenBank/DDBJ databases">
        <title>Multicomponent nature underlies the extraordinary mechanical properties of spider dragline silk.</title>
        <authorList>
            <person name="Kono N."/>
            <person name="Nakamura H."/>
            <person name="Mori M."/>
            <person name="Yoshida Y."/>
            <person name="Ohtoshi R."/>
            <person name="Malay A.D."/>
            <person name="Moran D.A.P."/>
            <person name="Tomita M."/>
            <person name="Numata K."/>
            <person name="Arakawa K."/>
        </authorList>
    </citation>
    <scope>NUCLEOTIDE SEQUENCE</scope>
</reference>
<comment type="caution">
    <text evidence="1">The sequence shown here is derived from an EMBL/GenBank/DDBJ whole genome shotgun (WGS) entry which is preliminary data.</text>
</comment>
<keyword evidence="2" id="KW-1185">Reference proteome</keyword>
<gene>
    <name evidence="1" type="primary">AVEN_257680_1</name>
    <name evidence="1" type="ORF">TNCT_336461</name>
</gene>
<sequence>MALEYKALVLDLLSKHKYPVLQKFVVMDIYYKMIPVDSSSHVVHSFDRRTHDPMHELIQHSSPYRLSYLVGNEHQCQVHEMDQLLTDTLPIECQRIKLSRSYVDALRNETSESFEEELYHFITLLNFNLPQLAPLLGFNLMECTRLLPQFLRLWVYDYDSVPVSRIPIPPDLRSCFGPPECCSVFPIRVLRGHLAPCTSRSILLPLNNELSTHLSPPPYIWHYSDRIKTMLPLAYNPLDGLGMGNTFRKRSPRDGFLDATYSPNFVSSESPFAAWFHSLSRHQSTINRVAILIWR</sequence>
<evidence type="ECO:0000313" key="2">
    <source>
        <dbReference type="Proteomes" id="UP000887116"/>
    </source>
</evidence>
<dbReference type="Proteomes" id="UP000887116">
    <property type="component" value="Unassembled WGS sequence"/>
</dbReference>
<accession>A0A8X6KDZ3</accession>
<dbReference type="AlphaFoldDB" id="A0A8X6KDZ3"/>
<dbReference type="EMBL" id="BMAO01031204">
    <property type="protein sequence ID" value="GFQ73235.1"/>
    <property type="molecule type" value="Genomic_DNA"/>
</dbReference>
<protein>
    <submittedName>
        <fullName evidence="1">Uncharacterized protein</fullName>
    </submittedName>
</protein>
<organism evidence="1 2">
    <name type="scientific">Trichonephila clavata</name>
    <name type="common">Joro spider</name>
    <name type="synonym">Nephila clavata</name>
    <dbReference type="NCBI Taxonomy" id="2740835"/>
    <lineage>
        <taxon>Eukaryota</taxon>
        <taxon>Metazoa</taxon>
        <taxon>Ecdysozoa</taxon>
        <taxon>Arthropoda</taxon>
        <taxon>Chelicerata</taxon>
        <taxon>Arachnida</taxon>
        <taxon>Araneae</taxon>
        <taxon>Araneomorphae</taxon>
        <taxon>Entelegynae</taxon>
        <taxon>Araneoidea</taxon>
        <taxon>Nephilidae</taxon>
        <taxon>Trichonephila</taxon>
    </lineage>
</organism>